<name>A0A5N6MZE1_9ASTR</name>
<dbReference type="Proteomes" id="UP000326396">
    <property type="component" value="Linkage Group LG4"/>
</dbReference>
<reference evidence="9 10" key="1">
    <citation type="submission" date="2019-05" db="EMBL/GenBank/DDBJ databases">
        <title>Mikania micrantha, genome provides insights into the molecular mechanism of rapid growth.</title>
        <authorList>
            <person name="Liu B."/>
        </authorList>
    </citation>
    <scope>NUCLEOTIDE SEQUENCE [LARGE SCALE GENOMIC DNA]</scope>
    <source>
        <strain evidence="9">NLD-2019</strain>
        <tissue evidence="9">Leaf</tissue>
    </source>
</reference>
<feature type="transmembrane region" description="Helical" evidence="7">
    <location>
        <begin position="177"/>
        <end position="197"/>
    </location>
</feature>
<keyword evidence="10" id="KW-1185">Reference proteome</keyword>
<evidence type="ECO:0000256" key="8">
    <source>
        <dbReference type="SAM" id="MobiDB-lite"/>
    </source>
</evidence>
<comment type="subcellular location">
    <subcellularLocation>
        <location evidence="1 7">Membrane</location>
        <topology evidence="1 7">Multi-pass membrane protein</topology>
    </subcellularLocation>
</comment>
<dbReference type="EMBL" id="SZYD01000014">
    <property type="protein sequence ID" value="KAD4179823.1"/>
    <property type="molecule type" value="Genomic_DNA"/>
</dbReference>
<keyword evidence="7" id="KW-0813">Transport</keyword>
<comment type="similarity">
    <text evidence="2 7">Belongs to the copper transporter (Ctr) (TC 1.A.56) family. SLC31A subfamily.</text>
</comment>
<dbReference type="AlphaFoldDB" id="A0A5N6MZE1"/>
<feature type="transmembrane region" description="Helical" evidence="7">
    <location>
        <begin position="238"/>
        <end position="258"/>
    </location>
</feature>
<dbReference type="GO" id="GO:0005886">
    <property type="term" value="C:plasma membrane"/>
    <property type="evidence" value="ECO:0007669"/>
    <property type="project" value="TreeGrafter"/>
</dbReference>
<proteinExistence type="inferred from homology"/>
<dbReference type="OrthoDB" id="73901at2759"/>
<accession>A0A5N6MZE1</accession>
<keyword evidence="7" id="KW-0406">Ion transport</keyword>
<evidence type="ECO:0000256" key="3">
    <source>
        <dbReference type="ARBA" id="ARBA00022692"/>
    </source>
</evidence>
<sequence>MKNQNETLLWSLRIKPSFMPIRRRRIGAYKRGRNRSRNRNQRRRSSAYNSGSKCKPTEAQNQLIDSAKGIEHHGGNWVASEHLPSNTQVVEEGNLWLQYCGCHWFNTYQSNPSFLRTILIPHTSCLHLTHTQPPPTTLSEFRSPISGTGDTTTMMHMTFYWGRSVTLLFDSWKTDSWLSYTLTLIACLIFSVFYQYMEDRRLRLKLLSTSAVANNTNGTVDATPLLNTKVFTGSRWSVGRFAGAVLFGINSAIGYFLMLAIMSFNGGVFVAIVVGLAVGYLLFRSGDDEQVVVVDNPCACA</sequence>
<evidence type="ECO:0000313" key="10">
    <source>
        <dbReference type="Proteomes" id="UP000326396"/>
    </source>
</evidence>
<keyword evidence="5 7" id="KW-1133">Transmembrane helix</keyword>
<evidence type="ECO:0000256" key="2">
    <source>
        <dbReference type="ARBA" id="ARBA00006921"/>
    </source>
</evidence>
<organism evidence="9 10">
    <name type="scientific">Mikania micrantha</name>
    <name type="common">bitter vine</name>
    <dbReference type="NCBI Taxonomy" id="192012"/>
    <lineage>
        <taxon>Eukaryota</taxon>
        <taxon>Viridiplantae</taxon>
        <taxon>Streptophyta</taxon>
        <taxon>Embryophyta</taxon>
        <taxon>Tracheophyta</taxon>
        <taxon>Spermatophyta</taxon>
        <taxon>Magnoliopsida</taxon>
        <taxon>eudicotyledons</taxon>
        <taxon>Gunneridae</taxon>
        <taxon>Pentapetalae</taxon>
        <taxon>asterids</taxon>
        <taxon>campanulids</taxon>
        <taxon>Asterales</taxon>
        <taxon>Asteraceae</taxon>
        <taxon>Asteroideae</taxon>
        <taxon>Heliantheae alliance</taxon>
        <taxon>Eupatorieae</taxon>
        <taxon>Mikania</taxon>
    </lineage>
</organism>
<feature type="transmembrane region" description="Helical" evidence="7">
    <location>
        <begin position="264"/>
        <end position="283"/>
    </location>
</feature>
<evidence type="ECO:0000256" key="7">
    <source>
        <dbReference type="RuleBase" id="RU367022"/>
    </source>
</evidence>
<dbReference type="PANTHER" id="PTHR12483">
    <property type="entry name" value="SOLUTE CARRIER FAMILY 31 COPPER TRANSPORTERS"/>
    <property type="match status" value="1"/>
</dbReference>
<keyword evidence="4 7" id="KW-0187">Copper transport</keyword>
<dbReference type="GO" id="GO:0005375">
    <property type="term" value="F:copper ion transmembrane transporter activity"/>
    <property type="evidence" value="ECO:0007669"/>
    <property type="project" value="UniProtKB-UniRule"/>
</dbReference>
<keyword evidence="3 7" id="KW-0812">Transmembrane</keyword>
<feature type="compositionally biased region" description="Basic residues" evidence="8">
    <location>
        <begin position="25"/>
        <end position="45"/>
    </location>
</feature>
<gene>
    <name evidence="9" type="ORF">E3N88_28414</name>
</gene>
<dbReference type="PANTHER" id="PTHR12483:SF27">
    <property type="entry name" value="COPPER TRANSPORT PROTEIN CTR1"/>
    <property type="match status" value="1"/>
</dbReference>
<comment type="caution">
    <text evidence="9">The sequence shown here is derived from an EMBL/GenBank/DDBJ whole genome shotgun (WGS) entry which is preliminary data.</text>
</comment>
<evidence type="ECO:0000256" key="1">
    <source>
        <dbReference type="ARBA" id="ARBA00004141"/>
    </source>
</evidence>
<keyword evidence="6 7" id="KW-0472">Membrane</keyword>
<dbReference type="Pfam" id="PF04145">
    <property type="entry name" value="Ctr"/>
    <property type="match status" value="1"/>
</dbReference>
<protein>
    <recommendedName>
        <fullName evidence="7">Copper transport protein</fullName>
    </recommendedName>
</protein>
<keyword evidence="7" id="KW-0186">Copper</keyword>
<evidence type="ECO:0000313" key="9">
    <source>
        <dbReference type="EMBL" id="KAD4179823.1"/>
    </source>
</evidence>
<evidence type="ECO:0000256" key="5">
    <source>
        <dbReference type="ARBA" id="ARBA00022989"/>
    </source>
</evidence>
<evidence type="ECO:0000256" key="4">
    <source>
        <dbReference type="ARBA" id="ARBA00022796"/>
    </source>
</evidence>
<feature type="region of interest" description="Disordered" evidence="8">
    <location>
        <begin position="25"/>
        <end position="58"/>
    </location>
</feature>
<dbReference type="InterPro" id="IPR007274">
    <property type="entry name" value="Cop_transporter"/>
</dbReference>
<evidence type="ECO:0000256" key="6">
    <source>
        <dbReference type="ARBA" id="ARBA00023136"/>
    </source>
</evidence>